<feature type="region of interest" description="Disordered" evidence="1">
    <location>
        <begin position="153"/>
        <end position="175"/>
    </location>
</feature>
<evidence type="ECO:0000256" key="1">
    <source>
        <dbReference type="SAM" id="MobiDB-lite"/>
    </source>
</evidence>
<feature type="domain" description="MADF" evidence="2">
    <location>
        <begin position="42"/>
        <end position="129"/>
    </location>
</feature>
<dbReference type="OrthoDB" id="8775784at2759"/>
<comment type="caution">
    <text evidence="3">The sequence shown here is derived from an EMBL/GenBank/DDBJ whole genome shotgun (WGS) entry which is preliminary data.</text>
</comment>
<dbReference type="SMART" id="SM00595">
    <property type="entry name" value="MADF"/>
    <property type="match status" value="1"/>
</dbReference>
<dbReference type="InterPro" id="IPR006578">
    <property type="entry name" value="MADF-dom"/>
</dbReference>
<organism evidence="3 4">
    <name type="scientific">Pieris macdunnoughi</name>
    <dbReference type="NCBI Taxonomy" id="345717"/>
    <lineage>
        <taxon>Eukaryota</taxon>
        <taxon>Metazoa</taxon>
        <taxon>Ecdysozoa</taxon>
        <taxon>Arthropoda</taxon>
        <taxon>Hexapoda</taxon>
        <taxon>Insecta</taxon>
        <taxon>Pterygota</taxon>
        <taxon>Neoptera</taxon>
        <taxon>Endopterygota</taxon>
        <taxon>Lepidoptera</taxon>
        <taxon>Glossata</taxon>
        <taxon>Ditrysia</taxon>
        <taxon>Papilionoidea</taxon>
        <taxon>Pieridae</taxon>
        <taxon>Pierinae</taxon>
        <taxon>Pieris</taxon>
    </lineage>
</organism>
<reference evidence="3" key="1">
    <citation type="submission" date="2021-02" db="EMBL/GenBank/DDBJ databases">
        <authorList>
            <person name="Steward A R."/>
        </authorList>
    </citation>
    <scope>NUCLEOTIDE SEQUENCE</scope>
</reference>
<dbReference type="Proteomes" id="UP000663880">
    <property type="component" value="Unassembled WGS sequence"/>
</dbReference>
<dbReference type="AlphaFoldDB" id="A0A821MSW4"/>
<proteinExistence type="predicted"/>
<keyword evidence="4" id="KW-1185">Reference proteome</keyword>
<accession>A0A821MSW4</accession>
<dbReference type="Pfam" id="PF10545">
    <property type="entry name" value="MADF_DNA_bdg"/>
    <property type="match status" value="1"/>
</dbReference>
<protein>
    <recommendedName>
        <fullName evidence="2">MADF domain-containing protein</fullName>
    </recommendedName>
</protein>
<dbReference type="PROSITE" id="PS51029">
    <property type="entry name" value="MADF"/>
    <property type="match status" value="1"/>
</dbReference>
<dbReference type="PANTHER" id="PTHR21505">
    <property type="entry name" value="MADF DOMAIN-CONTAINING PROTEIN-RELATED"/>
    <property type="match status" value="1"/>
</dbReference>
<sequence length="245" mass="28398">MDLNSKNLDIIAWSKLEYDSDAERDPKKCEKLHWNPENTMKLIKSLERECKELWDTTHPLNKVKRARQLKVEYLANIFATSPEEISRKIHNLRTQFNNELRKIKRKSGSPEASGWEYFEALAFLRPTPADPLETAEAVNTELADFQTNEELQVSSATESPNAMRPSISHIPSSYYDSRIPPPMSPVWRKQYEPRIHTAPAPDECQIFGDFVASELRLLRSMDSRKKLKRIIQRAIIQMGEEDDQA</sequence>
<gene>
    <name evidence="3" type="ORF">PMACD_LOCUS2042</name>
</gene>
<evidence type="ECO:0000313" key="4">
    <source>
        <dbReference type="Proteomes" id="UP000663880"/>
    </source>
</evidence>
<name>A0A821MSW4_9NEOP</name>
<dbReference type="PANTHER" id="PTHR21505:SF12">
    <property type="entry name" value="MADF DOMAIN-CONTAINING PROTEIN-RELATED"/>
    <property type="match status" value="1"/>
</dbReference>
<evidence type="ECO:0000259" key="2">
    <source>
        <dbReference type="PROSITE" id="PS51029"/>
    </source>
</evidence>
<dbReference type="EMBL" id="CAJOBZ010000003">
    <property type="protein sequence ID" value="CAF4775047.1"/>
    <property type="molecule type" value="Genomic_DNA"/>
</dbReference>
<evidence type="ECO:0000313" key="3">
    <source>
        <dbReference type="EMBL" id="CAF4775047.1"/>
    </source>
</evidence>